<dbReference type="CDD" id="cd19481">
    <property type="entry name" value="RecA-like_protease"/>
    <property type="match status" value="1"/>
</dbReference>
<reference evidence="3 4" key="1">
    <citation type="journal article" date="2018" name="IMA Fungus">
        <title>IMA Genome-F 9: Draft genome sequence of Annulohypoxylon stygium, Aspergillus mulundensis, Berkeleyomyces basicola (syn. Thielaviopsis basicola), Ceratocystis smalleyi, two Cercospora beticola strains, Coleophoma cylindrospora, Fusarium fracticaudum, Phialophora cf. hyalina, and Morchella septimelata.</title>
        <authorList>
            <person name="Wingfield B.D."/>
            <person name="Bills G.F."/>
            <person name="Dong Y."/>
            <person name="Huang W."/>
            <person name="Nel W.J."/>
            <person name="Swalarsk-Parry B.S."/>
            <person name="Vaghefi N."/>
            <person name="Wilken P.M."/>
            <person name="An Z."/>
            <person name="de Beer Z.W."/>
            <person name="De Vos L."/>
            <person name="Chen L."/>
            <person name="Duong T.A."/>
            <person name="Gao Y."/>
            <person name="Hammerbacher A."/>
            <person name="Kikkert J.R."/>
            <person name="Li Y."/>
            <person name="Li H."/>
            <person name="Li K."/>
            <person name="Li Q."/>
            <person name="Liu X."/>
            <person name="Ma X."/>
            <person name="Naidoo K."/>
            <person name="Pethybridge S.J."/>
            <person name="Sun J."/>
            <person name="Steenkamp E.T."/>
            <person name="van der Nest M.A."/>
            <person name="van Wyk S."/>
            <person name="Wingfield M.J."/>
            <person name="Xiong C."/>
            <person name="Yue Q."/>
            <person name="Zhang X."/>
        </authorList>
    </citation>
    <scope>NUCLEOTIDE SEQUENCE [LARGE SCALE GENOMIC DNA]</scope>
    <source>
        <strain evidence="3 4">BP5796</strain>
    </source>
</reference>
<sequence length="618" mass="71198">MEPPPQEVKENAPAEISIEEPSIPETETSMLTTRPKFQPLQPEQKLQLEKLPGYNFRKDIAKYWSKIGESRWLSEAEWEYRNACDNKREGWVLDFDYTDDRCGNEVQSITINSSYLMKTIRKAIKFDGAIDKLSSSLEFDAPFCAFFHHWEDIQATVKADANASETEKHEFEVLKWAYNNRQLENDSKLTFKLLHDQINEAIKVGSINYENIWALYRPGERLLIKDALGEWQMAMCVSCRKTIPRDPLIKGIKRPTKWEVVLWQITWNAAEECFSRVLWIYELKPFVGSRRITAIPLLPLKYYQDEDNKVPNSEAQQQLENFLIKRGLSWKNYTSNNPASAFYDGPAVLENHPEKKQTLVDIVENHQKGKSDGVPDLISGKGEGLVILLYGPPGVGKTLTAEGVAEHLRRPLKSISFSSLIDTQGDFESYLKYTFQQASRHEAILVLDEADVILEQRAFEDVKRNSIVSTFLRTIEYFDGIVFLTTNRPKTIDPAFESRIHHTIEYEPLNSVTRMEIWKQFLTKLEPRSEANIARVMDSLDHFKYYELNGRQIRNVINISSAIARARTNGVLDIEVVKAIAKKTSTSTIFKGATNHDEYNTEDRSDWYPKAGPFNGFR</sequence>
<protein>
    <recommendedName>
        <fullName evidence="2">AAA+ ATPase domain-containing protein</fullName>
    </recommendedName>
</protein>
<dbReference type="InterPro" id="IPR054289">
    <property type="entry name" value="DUF7025"/>
</dbReference>
<dbReference type="Pfam" id="PF22942">
    <property type="entry name" value="DUF7025"/>
    <property type="match status" value="1"/>
</dbReference>
<organism evidence="3 4">
    <name type="scientific">Coleophoma crateriformis</name>
    <dbReference type="NCBI Taxonomy" id="565419"/>
    <lineage>
        <taxon>Eukaryota</taxon>
        <taxon>Fungi</taxon>
        <taxon>Dikarya</taxon>
        <taxon>Ascomycota</taxon>
        <taxon>Pezizomycotina</taxon>
        <taxon>Leotiomycetes</taxon>
        <taxon>Helotiales</taxon>
        <taxon>Dermateaceae</taxon>
        <taxon>Coleophoma</taxon>
    </lineage>
</organism>
<dbReference type="PANTHER" id="PTHR46411">
    <property type="entry name" value="FAMILY ATPASE, PUTATIVE-RELATED"/>
    <property type="match status" value="1"/>
</dbReference>
<feature type="domain" description="AAA+ ATPase" evidence="2">
    <location>
        <begin position="383"/>
        <end position="510"/>
    </location>
</feature>
<dbReference type="Gene3D" id="3.40.50.300">
    <property type="entry name" value="P-loop containing nucleotide triphosphate hydrolases"/>
    <property type="match status" value="1"/>
</dbReference>
<dbReference type="PANTHER" id="PTHR46411:SF3">
    <property type="entry name" value="AAA+ ATPASE DOMAIN-CONTAINING PROTEIN"/>
    <property type="match status" value="1"/>
</dbReference>
<proteinExistence type="predicted"/>
<comment type="caution">
    <text evidence="3">The sequence shown here is derived from an EMBL/GenBank/DDBJ whole genome shotgun (WGS) entry which is preliminary data.</text>
</comment>
<dbReference type="SMART" id="SM00382">
    <property type="entry name" value="AAA"/>
    <property type="match status" value="1"/>
</dbReference>
<accession>A0A3D8Q767</accession>
<dbReference type="Pfam" id="PF23232">
    <property type="entry name" value="AAA_lid_13"/>
    <property type="match status" value="1"/>
</dbReference>
<dbReference type="InterPro" id="IPR003593">
    <property type="entry name" value="AAA+_ATPase"/>
</dbReference>
<evidence type="ECO:0000313" key="3">
    <source>
        <dbReference type="EMBL" id="RDW57676.1"/>
    </source>
</evidence>
<dbReference type="InterPro" id="IPR003959">
    <property type="entry name" value="ATPase_AAA_core"/>
</dbReference>
<evidence type="ECO:0000256" key="1">
    <source>
        <dbReference type="SAM" id="MobiDB-lite"/>
    </source>
</evidence>
<dbReference type="GO" id="GO:0005524">
    <property type="term" value="F:ATP binding"/>
    <property type="evidence" value="ECO:0007669"/>
    <property type="project" value="InterPro"/>
</dbReference>
<dbReference type="InterPro" id="IPR027417">
    <property type="entry name" value="P-loop_NTPase"/>
</dbReference>
<name>A0A3D8Q767_9HELO</name>
<evidence type="ECO:0000313" key="4">
    <source>
        <dbReference type="Proteomes" id="UP000256328"/>
    </source>
</evidence>
<dbReference type="GO" id="GO:0016887">
    <property type="term" value="F:ATP hydrolysis activity"/>
    <property type="evidence" value="ECO:0007669"/>
    <property type="project" value="InterPro"/>
</dbReference>
<dbReference type="SUPFAM" id="SSF52540">
    <property type="entry name" value="P-loop containing nucleoside triphosphate hydrolases"/>
    <property type="match status" value="1"/>
</dbReference>
<evidence type="ECO:0000259" key="2">
    <source>
        <dbReference type="SMART" id="SM00382"/>
    </source>
</evidence>
<feature type="compositionally biased region" description="Low complexity" evidence="1">
    <location>
        <begin position="13"/>
        <end position="26"/>
    </location>
</feature>
<dbReference type="OrthoDB" id="3061561at2759"/>
<keyword evidence="4" id="KW-1185">Reference proteome</keyword>
<dbReference type="AlphaFoldDB" id="A0A3D8Q767"/>
<dbReference type="Proteomes" id="UP000256328">
    <property type="component" value="Unassembled WGS sequence"/>
</dbReference>
<gene>
    <name evidence="3" type="ORF">BP5796_12477</name>
</gene>
<dbReference type="Pfam" id="PF00004">
    <property type="entry name" value="AAA"/>
    <property type="match status" value="1"/>
</dbReference>
<feature type="region of interest" description="Disordered" evidence="1">
    <location>
        <begin position="1"/>
        <end position="26"/>
    </location>
</feature>
<dbReference type="InterPro" id="IPR056599">
    <property type="entry name" value="AAA_lid_fung"/>
</dbReference>
<dbReference type="EMBL" id="PDLN01000022">
    <property type="protein sequence ID" value="RDW57676.1"/>
    <property type="molecule type" value="Genomic_DNA"/>
</dbReference>